<dbReference type="GO" id="GO:0004560">
    <property type="term" value="F:alpha-L-fucosidase activity"/>
    <property type="evidence" value="ECO:0007669"/>
    <property type="project" value="InterPro"/>
</dbReference>
<dbReference type="InterPro" id="IPR016518">
    <property type="entry name" value="Alpha-L-fucosidase"/>
</dbReference>
<feature type="domain" description="Alpha fucosidase A-like C-terminal" evidence="2">
    <location>
        <begin position="722"/>
        <end position="779"/>
    </location>
</feature>
<evidence type="ECO:0000313" key="5">
    <source>
        <dbReference type="Proteomes" id="UP000199440"/>
    </source>
</evidence>
<dbReference type="Gene3D" id="1.50.10.10">
    <property type="match status" value="1"/>
</dbReference>
<dbReference type="InterPro" id="IPR027414">
    <property type="entry name" value="GH95_N_dom"/>
</dbReference>
<dbReference type="Pfam" id="PF14498">
    <property type="entry name" value="Glyco_hyd_65N_2"/>
    <property type="match status" value="1"/>
</dbReference>
<evidence type="ECO:0000313" key="4">
    <source>
        <dbReference type="EMBL" id="SDM66662.1"/>
    </source>
</evidence>
<accession>A0A1G9V342</accession>
<dbReference type="InterPro" id="IPR008928">
    <property type="entry name" value="6-hairpin_glycosidase_sf"/>
</dbReference>
<dbReference type="RefSeq" id="WP_089893455.1">
    <property type="nucleotide sequence ID" value="NZ_FNGV01000012.1"/>
</dbReference>
<feature type="domain" description="Glycosyl hydrolase family 95 catalytic" evidence="3">
    <location>
        <begin position="282"/>
        <end position="699"/>
    </location>
</feature>
<keyword evidence="5" id="KW-1185">Reference proteome</keyword>
<dbReference type="Proteomes" id="UP000199440">
    <property type="component" value="Unassembled WGS sequence"/>
</dbReference>
<feature type="domain" description="Glycosyl hydrolase family 95 N-terminal" evidence="1">
    <location>
        <begin position="27"/>
        <end position="263"/>
    </location>
</feature>
<dbReference type="Pfam" id="PF22124">
    <property type="entry name" value="Glyco_hydro_95_cat"/>
    <property type="match status" value="1"/>
</dbReference>
<sequence length="794" mass="89034">MSNIYRVFLSLVIFCCAMQDVNGQNELWFSAPAERWFEALPIGNGMQGAMVYGGIKEEQLALTENTYYSGEVSQNIQKGASGYMPKIRKALLSNDHQTVETLSKNILGEKSNYGTNLPMANLKIGFEHGENVKGYKRSLSLNNAAVRINYNIGNVTYTREYLASNPDGVIAIRFTANKKEALNFTLELDGYERPLEVSSDGSNLFFTCKAWEKKHSDGRTGVDGHGAISVTENDGTTSYENGKLLISKASNVTVVPTMATSFMGNDSKKYISEKMALAKKKSFQQLKKSHEEDYRKLFHRMSFALGSDLQTEVPTDERVKKVAAGGTDTGLIPLMYQYARYLTIASSRENSVLPSHLQGIWNDNIACQIGWTCDMHLDVNTQMNYWLTETTNLQECATPLFSWIENTLVPSGEKTAKGVYGANGWVAHTVSNPWGFTAPGWDTGWGLHPTGGAWVASHLWDHYAFTGDVAFLRDRAYPVLKGSAEFFMDYMFLDSETGHCMTGPSYSPENKFLIDGERFALGRMPTSDLVVIRKILKTCIKSAKILGIDKEFAGRLEKYLEEMPPYQIGSKGQLQEWYFDYEEALPNHRHMTHLLGVFPYASITPEVTPEFADAAWKSVLLRKTPKENWEDTGWARSMLLLNSARLWKPEAAYENLTDMLRLLTEDNLMVIHPPTAGAQSNVYELDGNTGMCAGVTEMLFQSHLTAKDINVQKLKSAADTPILHLLPALPSEWAEGEIKGLLARGGFEVNIRWKENKNIEAKVTSKTGRPVVLRYQNQFIELDLKRGESYTWKP</sequence>
<dbReference type="Pfam" id="PF21307">
    <property type="entry name" value="Glyco_hydro_95_C"/>
    <property type="match status" value="1"/>
</dbReference>
<dbReference type="GO" id="GO:0005975">
    <property type="term" value="P:carbohydrate metabolic process"/>
    <property type="evidence" value="ECO:0007669"/>
    <property type="project" value="InterPro"/>
</dbReference>
<dbReference type="PANTHER" id="PTHR31084">
    <property type="entry name" value="ALPHA-L-FUCOSIDASE 2"/>
    <property type="match status" value="1"/>
</dbReference>
<reference evidence="4 5" key="1">
    <citation type="submission" date="2016-10" db="EMBL/GenBank/DDBJ databases">
        <authorList>
            <person name="de Groot N.N."/>
        </authorList>
    </citation>
    <scope>NUCLEOTIDE SEQUENCE [LARGE SCALE GENOMIC DNA]</scope>
    <source>
        <strain evidence="4 5">DSM 19886</strain>
    </source>
</reference>
<dbReference type="PANTHER" id="PTHR31084:SF0">
    <property type="entry name" value="ALPHA-L-FUCOSIDASE 2"/>
    <property type="match status" value="1"/>
</dbReference>
<name>A0A1G9V342_9FLAO</name>
<protein>
    <submittedName>
        <fullName evidence="4">Alpha-L-fucosidase 2</fullName>
    </submittedName>
</protein>
<dbReference type="STRING" id="192904.SAMN04488514_11296"/>
<dbReference type="OrthoDB" id="9802600at2"/>
<dbReference type="InterPro" id="IPR054363">
    <property type="entry name" value="GH95_cat"/>
</dbReference>
<dbReference type="AlphaFoldDB" id="A0A1G9V342"/>
<evidence type="ECO:0000259" key="3">
    <source>
        <dbReference type="Pfam" id="PF22124"/>
    </source>
</evidence>
<dbReference type="SUPFAM" id="SSF48208">
    <property type="entry name" value="Six-hairpin glycosidases"/>
    <property type="match status" value="1"/>
</dbReference>
<organism evidence="4 5">
    <name type="scientific">Kriegella aquimaris</name>
    <dbReference type="NCBI Taxonomy" id="192904"/>
    <lineage>
        <taxon>Bacteria</taxon>
        <taxon>Pseudomonadati</taxon>
        <taxon>Bacteroidota</taxon>
        <taxon>Flavobacteriia</taxon>
        <taxon>Flavobacteriales</taxon>
        <taxon>Flavobacteriaceae</taxon>
        <taxon>Kriegella</taxon>
    </lineage>
</organism>
<dbReference type="EMBL" id="FNGV01000012">
    <property type="protein sequence ID" value="SDM66662.1"/>
    <property type="molecule type" value="Genomic_DNA"/>
</dbReference>
<evidence type="ECO:0000259" key="1">
    <source>
        <dbReference type="Pfam" id="PF14498"/>
    </source>
</evidence>
<dbReference type="InterPro" id="IPR012341">
    <property type="entry name" value="6hp_glycosidase-like_sf"/>
</dbReference>
<gene>
    <name evidence="4" type="ORF">SAMN04488514_11296</name>
</gene>
<proteinExistence type="predicted"/>
<dbReference type="PIRSF" id="PIRSF007663">
    <property type="entry name" value="UCP007663"/>
    <property type="match status" value="1"/>
</dbReference>
<dbReference type="InterPro" id="IPR049053">
    <property type="entry name" value="AFCA-like_C"/>
</dbReference>
<evidence type="ECO:0000259" key="2">
    <source>
        <dbReference type="Pfam" id="PF21307"/>
    </source>
</evidence>